<sequence length="53" mass="5726">MATPVAPGLPTRLPSLAAIGSFDGTTDAERWLEKVQWAFQLVNDGHDADPNTF</sequence>
<reference evidence="1 2" key="1">
    <citation type="journal article" date="2020" name="bioRxiv">
        <title>Whole genome comparisons of ergot fungi reveals the divergence and evolution of species within the genus Claviceps are the result of varying mechanisms driving genome evolution and host range expansion.</title>
        <authorList>
            <person name="Wyka S.A."/>
            <person name="Mondo S.J."/>
            <person name="Liu M."/>
            <person name="Dettman J."/>
            <person name="Nalam V."/>
            <person name="Broders K.D."/>
        </authorList>
    </citation>
    <scope>NUCLEOTIDE SEQUENCE [LARGE SCALE GENOMIC DNA]</scope>
    <source>
        <strain evidence="1 2">Clav52</strain>
    </source>
</reference>
<evidence type="ECO:0000313" key="1">
    <source>
        <dbReference type="EMBL" id="KAG6287140.1"/>
    </source>
</evidence>
<proteinExistence type="predicted"/>
<dbReference type="EMBL" id="SRRH01000576">
    <property type="protein sequence ID" value="KAG6287140.1"/>
    <property type="molecule type" value="Genomic_DNA"/>
</dbReference>
<feature type="non-terminal residue" evidence="1">
    <location>
        <position position="53"/>
    </location>
</feature>
<dbReference type="Proteomes" id="UP000707071">
    <property type="component" value="Unassembled WGS sequence"/>
</dbReference>
<dbReference type="AlphaFoldDB" id="A0A9P7QAR8"/>
<gene>
    <name evidence="1" type="ORF">E4U09_006332</name>
</gene>
<name>A0A9P7QAR8_9HYPO</name>
<comment type="caution">
    <text evidence="1">The sequence shown here is derived from an EMBL/GenBank/DDBJ whole genome shotgun (WGS) entry which is preliminary data.</text>
</comment>
<protein>
    <submittedName>
        <fullName evidence="1">Uncharacterized protein</fullName>
    </submittedName>
</protein>
<keyword evidence="2" id="KW-1185">Reference proteome</keyword>
<accession>A0A9P7QAR8</accession>
<evidence type="ECO:0000313" key="2">
    <source>
        <dbReference type="Proteomes" id="UP000707071"/>
    </source>
</evidence>
<organism evidence="1 2">
    <name type="scientific">Claviceps aff. purpurea</name>
    <dbReference type="NCBI Taxonomy" id="1967640"/>
    <lineage>
        <taxon>Eukaryota</taxon>
        <taxon>Fungi</taxon>
        <taxon>Dikarya</taxon>
        <taxon>Ascomycota</taxon>
        <taxon>Pezizomycotina</taxon>
        <taxon>Sordariomycetes</taxon>
        <taxon>Hypocreomycetidae</taxon>
        <taxon>Hypocreales</taxon>
        <taxon>Clavicipitaceae</taxon>
        <taxon>Claviceps</taxon>
    </lineage>
</organism>